<dbReference type="PANTHER" id="PTHR34512:SF30">
    <property type="entry name" value="OUTER MEMBRANE PROTEIN ASSEMBLY FACTOR BAMB"/>
    <property type="match status" value="1"/>
</dbReference>
<dbReference type="EMBL" id="JACZHT010000002">
    <property type="protein sequence ID" value="MBE1236823.1"/>
    <property type="molecule type" value="Genomic_DNA"/>
</dbReference>
<organism evidence="3 4">
    <name type="scientific">Phaeovibrio sulfidiphilus</name>
    <dbReference type="NCBI Taxonomy" id="1220600"/>
    <lineage>
        <taxon>Bacteria</taxon>
        <taxon>Pseudomonadati</taxon>
        <taxon>Pseudomonadota</taxon>
        <taxon>Alphaproteobacteria</taxon>
        <taxon>Rhodospirillales</taxon>
        <taxon>Rhodospirillaceae</taxon>
        <taxon>Phaeovibrio</taxon>
    </lineage>
</organism>
<keyword evidence="4" id="KW-1185">Reference proteome</keyword>
<dbReference type="InterPro" id="IPR015943">
    <property type="entry name" value="WD40/YVTN_repeat-like_dom_sf"/>
</dbReference>
<sequence length="455" mass="48442">MTGTRSLLDSFRARVFRLGGGAALALLVAGCGGDSWFGESSFEPHPGERQGVLIQERGLATAPHSNRPVVLPDPEPNEDWPQSGGYSHHAMQHMVADGPLTELWTTRIGSGSTKRGKLLNSPIVAEGLVFTIDRRASVRAFDARTGRKVWDVSLPERGTEERDGDFLGGGIAYEDGRIFATTGFAKVVALDAASGTELWRASMDAPVRAAPTVNSGRVVVVTLGNQTVALAAADGSKLWVHSGVAESTSLMGTPAPAIDQGIVVVAYSSGEVFALRLESGTEIWADSVTAVRRTDAAGLLYDIRANPIIDGNRVYFIGNSGLMVGMDLRSGGRAWQLRVAGTQSPWIAGDVLYLVSEDAELAAVSASSGEVLWSFSLPRWNKASKQKGALFWIGPILVSDRLIVGCSDGYVYSFSPYTGKLLGQIELSSAMVTTPVVADGILYFLTEKGRLVAFH</sequence>
<dbReference type="PANTHER" id="PTHR34512">
    <property type="entry name" value="CELL SURFACE PROTEIN"/>
    <property type="match status" value="1"/>
</dbReference>
<dbReference type="SUPFAM" id="SSF50998">
    <property type="entry name" value="Quinoprotein alcohol dehydrogenase-like"/>
    <property type="match status" value="1"/>
</dbReference>
<reference evidence="3" key="1">
    <citation type="submission" date="2020-10" db="EMBL/GenBank/DDBJ databases">
        <title>Genome sequence of the unusual species of purple photosynthetic bacteria, Phaeovibrio sulfidiphilus DSM 23193, type strain.</title>
        <authorList>
            <person name="Kyndt J.A."/>
            <person name="Meyer T.E."/>
        </authorList>
    </citation>
    <scope>NUCLEOTIDE SEQUENCE</scope>
    <source>
        <strain evidence="3">DSM 23193</strain>
    </source>
</reference>
<evidence type="ECO:0000313" key="3">
    <source>
        <dbReference type="EMBL" id="MBE1236823.1"/>
    </source>
</evidence>
<feature type="domain" description="Pyrrolo-quinoline quinone repeat" evidence="2">
    <location>
        <begin position="395"/>
        <end position="454"/>
    </location>
</feature>
<accession>A0A8J6YLK6</accession>
<dbReference type="Pfam" id="PF13360">
    <property type="entry name" value="PQQ_2"/>
    <property type="match status" value="2"/>
</dbReference>
<dbReference type="Gene3D" id="2.130.10.10">
    <property type="entry name" value="YVTN repeat-like/Quinoprotein amine dehydrogenase"/>
    <property type="match status" value="1"/>
</dbReference>
<evidence type="ECO:0000256" key="1">
    <source>
        <dbReference type="SAM" id="MobiDB-lite"/>
    </source>
</evidence>
<dbReference type="Proteomes" id="UP000631034">
    <property type="component" value="Unassembled WGS sequence"/>
</dbReference>
<dbReference type="AlphaFoldDB" id="A0A8J6YLK6"/>
<name>A0A8J6YLK6_9PROT</name>
<dbReference type="InterPro" id="IPR018391">
    <property type="entry name" value="PQQ_b-propeller_rpt"/>
</dbReference>
<feature type="domain" description="Pyrrolo-quinoline quinone repeat" evidence="2">
    <location>
        <begin position="135"/>
        <end position="374"/>
    </location>
</feature>
<comment type="caution">
    <text evidence="3">The sequence shown here is derived from an EMBL/GenBank/DDBJ whole genome shotgun (WGS) entry which is preliminary data.</text>
</comment>
<protein>
    <submittedName>
        <fullName evidence="3">PQQ-binding-like beta-propeller repeat protein</fullName>
    </submittedName>
</protein>
<dbReference type="PROSITE" id="PS51257">
    <property type="entry name" value="PROKAR_LIPOPROTEIN"/>
    <property type="match status" value="1"/>
</dbReference>
<dbReference type="InterPro" id="IPR002372">
    <property type="entry name" value="PQQ_rpt_dom"/>
</dbReference>
<evidence type="ECO:0000313" key="4">
    <source>
        <dbReference type="Proteomes" id="UP000631034"/>
    </source>
</evidence>
<gene>
    <name evidence="3" type="ORF">IHV25_04045</name>
</gene>
<feature type="region of interest" description="Disordered" evidence="1">
    <location>
        <begin position="65"/>
        <end position="86"/>
    </location>
</feature>
<dbReference type="InterPro" id="IPR011047">
    <property type="entry name" value="Quinoprotein_ADH-like_sf"/>
</dbReference>
<evidence type="ECO:0000259" key="2">
    <source>
        <dbReference type="Pfam" id="PF13360"/>
    </source>
</evidence>
<proteinExistence type="predicted"/>
<dbReference type="SMART" id="SM00564">
    <property type="entry name" value="PQQ"/>
    <property type="match status" value="6"/>
</dbReference>